<sequence>MCQIPRSKVLLPLYIYPDPGAWDPLFAATSAHPTLEFILIVNPNNGPGSEPWWPNADYVREIPRLNAQPNVRIVGYVFTAYCKRPNEEVCADIAKYAEWSKDGKYQGLGVAGIFFDETPNLFSDEAKTYLDVITQRVKDSEGILGDRIVIHNPGTAVDWRLASRRLDIATVAEVAHAEFQTMEYQNWLATSSFGRAKTSYMVHGVPEEKIEDFVRVVRKMAEYIFATSLRVNYYQSFGPSWNRFLFAMAKE</sequence>
<dbReference type="EMBL" id="ML987195">
    <property type="protein sequence ID" value="KAF2248926.1"/>
    <property type="molecule type" value="Genomic_DNA"/>
</dbReference>
<dbReference type="InterPro" id="IPR021986">
    <property type="entry name" value="Spherulin4"/>
</dbReference>
<dbReference type="Proteomes" id="UP000800094">
    <property type="component" value="Unassembled WGS sequence"/>
</dbReference>
<protein>
    <recommendedName>
        <fullName evidence="3">Cell surface protein</fullName>
    </recommendedName>
</protein>
<dbReference type="PANTHER" id="PTHR35040:SF9">
    <property type="entry name" value="4-LIKE CELL SURFACE PROTEIN, PUTATIVE (AFU_ORTHOLOGUE AFUA_4G14080)-RELATED"/>
    <property type="match status" value="1"/>
</dbReference>
<reference evidence="1" key="1">
    <citation type="journal article" date="2020" name="Stud. Mycol.">
        <title>101 Dothideomycetes genomes: a test case for predicting lifestyles and emergence of pathogens.</title>
        <authorList>
            <person name="Haridas S."/>
            <person name="Albert R."/>
            <person name="Binder M."/>
            <person name="Bloem J."/>
            <person name="Labutti K."/>
            <person name="Salamov A."/>
            <person name="Andreopoulos B."/>
            <person name="Baker S."/>
            <person name="Barry K."/>
            <person name="Bills G."/>
            <person name="Bluhm B."/>
            <person name="Cannon C."/>
            <person name="Castanera R."/>
            <person name="Culley D."/>
            <person name="Daum C."/>
            <person name="Ezra D."/>
            <person name="Gonzalez J."/>
            <person name="Henrissat B."/>
            <person name="Kuo A."/>
            <person name="Liang C."/>
            <person name="Lipzen A."/>
            <person name="Lutzoni F."/>
            <person name="Magnuson J."/>
            <person name="Mondo S."/>
            <person name="Nolan M."/>
            <person name="Ohm R."/>
            <person name="Pangilinan J."/>
            <person name="Park H.-J."/>
            <person name="Ramirez L."/>
            <person name="Alfaro M."/>
            <person name="Sun H."/>
            <person name="Tritt A."/>
            <person name="Yoshinaga Y."/>
            <person name="Zwiers L.-H."/>
            <person name="Turgeon B."/>
            <person name="Goodwin S."/>
            <person name="Spatafora J."/>
            <person name="Crous P."/>
            <person name="Grigoriev I."/>
        </authorList>
    </citation>
    <scope>NUCLEOTIDE SEQUENCE</scope>
    <source>
        <strain evidence="1">CBS 122368</strain>
    </source>
</reference>
<dbReference type="PANTHER" id="PTHR35040">
    <property type="match status" value="1"/>
</dbReference>
<proteinExistence type="predicted"/>
<organism evidence="1 2">
    <name type="scientific">Trematosphaeria pertusa</name>
    <dbReference type="NCBI Taxonomy" id="390896"/>
    <lineage>
        <taxon>Eukaryota</taxon>
        <taxon>Fungi</taxon>
        <taxon>Dikarya</taxon>
        <taxon>Ascomycota</taxon>
        <taxon>Pezizomycotina</taxon>
        <taxon>Dothideomycetes</taxon>
        <taxon>Pleosporomycetidae</taxon>
        <taxon>Pleosporales</taxon>
        <taxon>Massarineae</taxon>
        <taxon>Trematosphaeriaceae</taxon>
        <taxon>Trematosphaeria</taxon>
    </lineage>
</organism>
<dbReference type="RefSeq" id="XP_033683930.1">
    <property type="nucleotide sequence ID" value="XM_033828976.1"/>
</dbReference>
<dbReference type="AlphaFoldDB" id="A0A6A6IEU5"/>
<accession>A0A6A6IEU5</accession>
<dbReference type="Pfam" id="PF12138">
    <property type="entry name" value="Spherulin4"/>
    <property type="match status" value="1"/>
</dbReference>
<dbReference type="GeneID" id="54582306"/>
<evidence type="ECO:0000313" key="2">
    <source>
        <dbReference type="Proteomes" id="UP000800094"/>
    </source>
</evidence>
<dbReference type="OrthoDB" id="5342184at2759"/>
<name>A0A6A6IEU5_9PLEO</name>
<evidence type="ECO:0008006" key="3">
    <source>
        <dbReference type="Google" id="ProtNLM"/>
    </source>
</evidence>
<gene>
    <name evidence="1" type="ORF">BU26DRAFT_519111</name>
</gene>
<keyword evidence="2" id="KW-1185">Reference proteome</keyword>
<evidence type="ECO:0000313" key="1">
    <source>
        <dbReference type="EMBL" id="KAF2248926.1"/>
    </source>
</evidence>